<proteinExistence type="predicted"/>
<evidence type="ECO:0000313" key="1">
    <source>
        <dbReference type="EMBL" id="CAG5121043.1"/>
    </source>
</evidence>
<comment type="caution">
    <text evidence="1">The sequence shown here is derived from an EMBL/GenBank/DDBJ whole genome shotgun (WGS) entry which is preliminary data.</text>
</comment>
<gene>
    <name evidence="1" type="ORF">CUNI_LOCUS6601</name>
</gene>
<organism evidence="1 2">
    <name type="scientific">Candidula unifasciata</name>
    <dbReference type="NCBI Taxonomy" id="100452"/>
    <lineage>
        <taxon>Eukaryota</taxon>
        <taxon>Metazoa</taxon>
        <taxon>Spiralia</taxon>
        <taxon>Lophotrochozoa</taxon>
        <taxon>Mollusca</taxon>
        <taxon>Gastropoda</taxon>
        <taxon>Heterobranchia</taxon>
        <taxon>Euthyneura</taxon>
        <taxon>Panpulmonata</taxon>
        <taxon>Eupulmonata</taxon>
        <taxon>Stylommatophora</taxon>
        <taxon>Helicina</taxon>
        <taxon>Helicoidea</taxon>
        <taxon>Geomitridae</taxon>
        <taxon>Candidula</taxon>
    </lineage>
</organism>
<reference evidence="1" key="1">
    <citation type="submission" date="2021-04" db="EMBL/GenBank/DDBJ databases">
        <authorList>
            <consortium name="Molecular Ecology Group"/>
        </authorList>
    </citation>
    <scope>NUCLEOTIDE SEQUENCE</scope>
</reference>
<evidence type="ECO:0000313" key="2">
    <source>
        <dbReference type="Proteomes" id="UP000678393"/>
    </source>
</evidence>
<dbReference type="Proteomes" id="UP000678393">
    <property type="component" value="Unassembled WGS sequence"/>
</dbReference>
<name>A0A8S3YVE5_9EUPU</name>
<protein>
    <submittedName>
        <fullName evidence="1">Uncharacterized protein</fullName>
    </submittedName>
</protein>
<sequence>YVVFLRLWDVFKKVGYLSSHAVLPDNLADYNQTTIIGELKSQFRKFPLSTTNGRAQQLKMIKRDYESLPKPTMAKILEKYAMDFQLFGYSTQLPSA</sequence>
<keyword evidence="2" id="KW-1185">Reference proteome</keyword>
<accession>A0A8S3YVE5</accession>
<feature type="non-terminal residue" evidence="1">
    <location>
        <position position="1"/>
    </location>
</feature>
<dbReference type="EMBL" id="CAJHNH020001013">
    <property type="protein sequence ID" value="CAG5121043.1"/>
    <property type="molecule type" value="Genomic_DNA"/>
</dbReference>
<dbReference type="AlphaFoldDB" id="A0A8S3YVE5"/>